<keyword evidence="1" id="KW-0472">Membrane</keyword>
<dbReference type="EMBL" id="LSFN01000044">
    <property type="protein sequence ID" value="OAB71127.1"/>
    <property type="molecule type" value="Genomic_DNA"/>
</dbReference>
<feature type="transmembrane region" description="Helical" evidence="1">
    <location>
        <begin position="166"/>
        <end position="186"/>
    </location>
</feature>
<feature type="transmembrane region" description="Helical" evidence="1">
    <location>
        <begin position="50"/>
        <end position="71"/>
    </location>
</feature>
<gene>
    <name evidence="2" type="ORF">PNBC_20935</name>
</gene>
<dbReference type="STRING" id="1763538.LPB68_08785"/>
<evidence type="ECO:0000313" key="2">
    <source>
        <dbReference type="EMBL" id="OAB71127.1"/>
    </source>
</evidence>
<organism evidence="2 3">
    <name type="scientific">Paenibacillus crassostreae</name>
    <dbReference type="NCBI Taxonomy" id="1763538"/>
    <lineage>
        <taxon>Bacteria</taxon>
        <taxon>Bacillati</taxon>
        <taxon>Bacillota</taxon>
        <taxon>Bacilli</taxon>
        <taxon>Bacillales</taxon>
        <taxon>Paenibacillaceae</taxon>
        <taxon>Paenibacillus</taxon>
    </lineage>
</organism>
<feature type="transmembrane region" description="Helical" evidence="1">
    <location>
        <begin position="138"/>
        <end position="159"/>
    </location>
</feature>
<evidence type="ECO:0000256" key="1">
    <source>
        <dbReference type="SAM" id="Phobius"/>
    </source>
</evidence>
<name>A0A167AKA1_9BACL</name>
<comment type="caution">
    <text evidence="2">The sequence shown here is derived from an EMBL/GenBank/DDBJ whole genome shotgun (WGS) entry which is preliminary data.</text>
</comment>
<dbReference type="Pfam" id="PF12730">
    <property type="entry name" value="ABC2_membrane_4"/>
    <property type="match status" value="1"/>
</dbReference>
<proteinExistence type="predicted"/>
<protein>
    <submittedName>
        <fullName evidence="2">ABC transporter permease</fullName>
    </submittedName>
</protein>
<keyword evidence="1" id="KW-0812">Transmembrane</keyword>
<dbReference type="PANTHER" id="PTHR37305">
    <property type="entry name" value="INTEGRAL MEMBRANE PROTEIN-RELATED"/>
    <property type="match status" value="1"/>
</dbReference>
<evidence type="ECO:0000313" key="3">
    <source>
        <dbReference type="Proteomes" id="UP000077134"/>
    </source>
</evidence>
<keyword evidence="1" id="KW-1133">Transmembrane helix</keyword>
<keyword evidence="3" id="KW-1185">Reference proteome</keyword>
<dbReference type="Proteomes" id="UP000077134">
    <property type="component" value="Unassembled WGS sequence"/>
</dbReference>
<sequence>MKIYYRIRTWIMLSIIVIFSALMPFVFSLIGGQEQSNVWEVTVLSMSFTFFLNIIFSVVIAADSVASEFSGGTIKLLLIRPWSRSKILLSKYISVILFSLLSTLLLFGISFLSSNIWFGYEGNLGLNSSSWSDMTYTFMTFGANYIELLLIITIAFMISTLFRSNTFAISMSLLILFTKDILLAILNPDKYEWMDYVIFTHMNLSGYINSSIGPGGSTFLFSIVILGVYYVVFMLLAWVAFNKRDVST</sequence>
<reference evidence="2 3" key="1">
    <citation type="submission" date="2016-02" db="EMBL/GenBank/DDBJ databases">
        <title>Paenibacillus sp. LPB0068, isolated from Crassostrea gigas.</title>
        <authorList>
            <person name="Shin S.-K."/>
            <person name="Yi H."/>
        </authorList>
    </citation>
    <scope>NUCLEOTIDE SEQUENCE [LARGE SCALE GENOMIC DNA]</scope>
    <source>
        <strain evidence="2 3">LPB0068</strain>
    </source>
</reference>
<dbReference type="AlphaFoldDB" id="A0A167AKA1"/>
<feature type="transmembrane region" description="Helical" evidence="1">
    <location>
        <begin position="92"/>
        <end position="118"/>
    </location>
</feature>
<dbReference type="PANTHER" id="PTHR37305:SF1">
    <property type="entry name" value="MEMBRANE PROTEIN"/>
    <property type="match status" value="1"/>
</dbReference>
<accession>A0A167AKA1</accession>
<feature type="transmembrane region" description="Helical" evidence="1">
    <location>
        <begin position="219"/>
        <end position="241"/>
    </location>
</feature>
<feature type="transmembrane region" description="Helical" evidence="1">
    <location>
        <begin position="7"/>
        <end position="30"/>
    </location>
</feature>